<evidence type="ECO:0000313" key="3">
    <source>
        <dbReference type="EMBL" id="GAA5158789.1"/>
    </source>
</evidence>
<name>A0ABP9QBQ3_9RHOO</name>
<keyword evidence="3" id="KW-0808">Transferase</keyword>
<gene>
    <name evidence="3" type="primary">rquA</name>
    <name evidence="3" type="ORF">GCM10025770_03830</name>
</gene>
<dbReference type="NCBIfam" id="NF038261">
    <property type="entry name" value="rhodoquin_RquA"/>
    <property type="match status" value="1"/>
</dbReference>
<proteinExistence type="predicted"/>
<comment type="caution">
    <text evidence="3">The sequence shown here is derived from an EMBL/GenBank/DDBJ whole genome shotgun (WGS) entry which is preliminary data.</text>
</comment>
<evidence type="ECO:0000259" key="2">
    <source>
        <dbReference type="Pfam" id="PF13649"/>
    </source>
</evidence>
<organism evidence="3 4">
    <name type="scientific">Viridibacterium curvum</name>
    <dbReference type="NCBI Taxonomy" id="1101404"/>
    <lineage>
        <taxon>Bacteria</taxon>
        <taxon>Pseudomonadati</taxon>
        <taxon>Pseudomonadota</taxon>
        <taxon>Betaproteobacteria</taxon>
        <taxon>Rhodocyclales</taxon>
        <taxon>Rhodocyclaceae</taxon>
        <taxon>Viridibacterium</taxon>
    </lineage>
</organism>
<protein>
    <submittedName>
        <fullName evidence="3">Rhodoquinone biosynthesis methyltransferase RquA</fullName>
    </submittedName>
</protein>
<dbReference type="InterPro" id="IPR029063">
    <property type="entry name" value="SAM-dependent_MTases_sf"/>
</dbReference>
<keyword evidence="4" id="KW-1185">Reference proteome</keyword>
<accession>A0ABP9QBQ3</accession>
<dbReference type="RefSeq" id="WP_345531139.1">
    <property type="nucleotide sequence ID" value="NZ_BAABLD010000002.1"/>
</dbReference>
<feature type="region of interest" description="Disordered" evidence="1">
    <location>
        <begin position="1"/>
        <end position="25"/>
    </location>
</feature>
<evidence type="ECO:0000256" key="1">
    <source>
        <dbReference type="SAM" id="MobiDB-lite"/>
    </source>
</evidence>
<dbReference type="InterPro" id="IPR041698">
    <property type="entry name" value="Methyltransf_25"/>
</dbReference>
<keyword evidence="3" id="KW-0489">Methyltransferase</keyword>
<reference evidence="4" key="1">
    <citation type="journal article" date="2019" name="Int. J. Syst. Evol. Microbiol.">
        <title>The Global Catalogue of Microorganisms (GCM) 10K type strain sequencing project: providing services to taxonomists for standard genome sequencing and annotation.</title>
        <authorList>
            <consortium name="The Broad Institute Genomics Platform"/>
            <consortium name="The Broad Institute Genome Sequencing Center for Infectious Disease"/>
            <person name="Wu L."/>
            <person name="Ma J."/>
        </authorList>
    </citation>
    <scope>NUCLEOTIDE SEQUENCE [LARGE SCALE GENOMIC DNA]</scope>
    <source>
        <strain evidence="4">JCM 18715</strain>
    </source>
</reference>
<dbReference type="EMBL" id="BAABLD010000002">
    <property type="protein sequence ID" value="GAA5158789.1"/>
    <property type="molecule type" value="Genomic_DNA"/>
</dbReference>
<evidence type="ECO:0000313" key="4">
    <source>
        <dbReference type="Proteomes" id="UP001500547"/>
    </source>
</evidence>
<dbReference type="GO" id="GO:0032259">
    <property type="term" value="P:methylation"/>
    <property type="evidence" value="ECO:0007669"/>
    <property type="project" value="UniProtKB-KW"/>
</dbReference>
<dbReference type="SUPFAM" id="SSF53335">
    <property type="entry name" value="S-adenosyl-L-methionine-dependent methyltransferases"/>
    <property type="match status" value="1"/>
</dbReference>
<dbReference type="Pfam" id="PF13649">
    <property type="entry name" value="Methyltransf_25"/>
    <property type="match status" value="1"/>
</dbReference>
<dbReference type="Gene3D" id="3.40.50.150">
    <property type="entry name" value="Vaccinia Virus protein VP39"/>
    <property type="match status" value="1"/>
</dbReference>
<feature type="domain" description="Methyltransferase" evidence="2">
    <location>
        <begin position="87"/>
        <end position="173"/>
    </location>
</feature>
<sequence length="247" mass="28512">MFRQSRLYSPEALGDTPHQTPSPTPLGMPDYMLEVYDWAYVSPRWAPRLDHNLVVKVLLFGNDSRLMRAYLSRIHPGMRVWQLAHVYGDLVRQAAQRCGTEGHFTLTDVTPIQLAQASRKLAGLANVTQQHADAASYRPAAKQDLICSFFLLHEVPDDWKRRIVDNMLSQLDDGAEALFVDYHGPAWWQPIRYILQWVNSKLEPFAEVLWKREISSFASRPQDFEWTKQTVFGGVYQIVSVKRRRAL</sequence>
<dbReference type="GO" id="GO:0008168">
    <property type="term" value="F:methyltransferase activity"/>
    <property type="evidence" value="ECO:0007669"/>
    <property type="project" value="UniProtKB-KW"/>
</dbReference>
<dbReference type="Proteomes" id="UP001500547">
    <property type="component" value="Unassembled WGS sequence"/>
</dbReference>